<dbReference type="SUPFAM" id="SSF51445">
    <property type="entry name" value="(Trans)glycosidases"/>
    <property type="match status" value="1"/>
</dbReference>
<evidence type="ECO:0000256" key="4">
    <source>
        <dbReference type="ARBA" id="ARBA00023001"/>
    </source>
</evidence>
<dbReference type="Pfam" id="PF00150">
    <property type="entry name" value="Cellulase"/>
    <property type="match status" value="1"/>
</dbReference>
<dbReference type="GO" id="GO:0008422">
    <property type="term" value="F:beta-glucosidase activity"/>
    <property type="evidence" value="ECO:0007669"/>
    <property type="project" value="TreeGrafter"/>
</dbReference>
<dbReference type="Gene3D" id="3.20.20.80">
    <property type="entry name" value="Glycosidases"/>
    <property type="match status" value="1"/>
</dbReference>
<evidence type="ECO:0000259" key="11">
    <source>
        <dbReference type="Pfam" id="PF18448"/>
    </source>
</evidence>
<comment type="caution">
    <text evidence="12">The sequence shown here is derived from an EMBL/GenBank/DDBJ whole genome shotgun (WGS) entry which is preliminary data.</text>
</comment>
<dbReference type="EMBL" id="SPAZ01000265">
    <property type="protein sequence ID" value="TQE23928.1"/>
    <property type="molecule type" value="Genomic_DNA"/>
</dbReference>
<dbReference type="PANTHER" id="PTHR31297">
    <property type="entry name" value="GLUCAN ENDO-1,6-BETA-GLUCOSIDASE B"/>
    <property type="match status" value="1"/>
</dbReference>
<dbReference type="PIRSF" id="PIRSF001043">
    <property type="entry name" value="Endoglucanase_B"/>
    <property type="match status" value="1"/>
</dbReference>
<dbReference type="RefSeq" id="WP_141585018.1">
    <property type="nucleotide sequence ID" value="NZ_SPAZ01000265.1"/>
</dbReference>
<dbReference type="InterPro" id="IPR005102">
    <property type="entry name" value="Carbo-bd_X2"/>
</dbReference>
<dbReference type="GO" id="GO:0005576">
    <property type="term" value="C:extracellular region"/>
    <property type="evidence" value="ECO:0007669"/>
    <property type="project" value="TreeGrafter"/>
</dbReference>
<protein>
    <submittedName>
        <fullName evidence="12">Cellulase</fullName>
    </submittedName>
</protein>
<dbReference type="InterPro" id="IPR013783">
    <property type="entry name" value="Ig-like_fold"/>
</dbReference>
<reference evidence="12 13" key="1">
    <citation type="submission" date="2019-03" db="EMBL/GenBank/DDBJ databases">
        <title>Comparative genomic analyses of the sweetpotato soil rot pathogen, Streptomyces ipomoeae.</title>
        <authorList>
            <person name="Ruschel Soares N."/>
            <person name="Badger J.H."/>
            <person name="Huguet-Tapia J.C."/>
            <person name="Clark C.A."/>
            <person name="Pettis G.S."/>
        </authorList>
    </citation>
    <scope>NUCLEOTIDE SEQUENCE [LARGE SCALE GENOMIC DNA]</scope>
    <source>
        <strain evidence="12 13">88-35</strain>
    </source>
</reference>
<keyword evidence="5" id="KW-0119">Carbohydrate metabolism</keyword>
<dbReference type="GO" id="GO:0030245">
    <property type="term" value="P:cellulose catabolic process"/>
    <property type="evidence" value="ECO:0007669"/>
    <property type="project" value="UniProtKB-KW"/>
</dbReference>
<accession>A0AAE8VWE2</accession>
<evidence type="ECO:0000256" key="3">
    <source>
        <dbReference type="ARBA" id="ARBA00022801"/>
    </source>
</evidence>
<feature type="domain" description="Endoglucanase B carbohydrate binding" evidence="11">
    <location>
        <begin position="477"/>
        <end position="581"/>
    </location>
</feature>
<organism evidence="12 13">
    <name type="scientific">Streptomyces ipomoeae</name>
    <dbReference type="NCBI Taxonomy" id="103232"/>
    <lineage>
        <taxon>Bacteria</taxon>
        <taxon>Bacillati</taxon>
        <taxon>Actinomycetota</taxon>
        <taxon>Actinomycetes</taxon>
        <taxon>Kitasatosporales</taxon>
        <taxon>Streptomycetaceae</taxon>
        <taxon>Streptomyces</taxon>
    </lineage>
</organism>
<dbReference type="Gene3D" id="2.60.40.10">
    <property type="entry name" value="Immunoglobulins"/>
    <property type="match status" value="1"/>
</dbReference>
<proteinExistence type="inferred from homology"/>
<keyword evidence="4" id="KW-0136">Cellulose degradation</keyword>
<keyword evidence="7" id="KW-0624">Polysaccharide degradation</keyword>
<keyword evidence="3 8" id="KW-0378">Hydrolase</keyword>
<dbReference type="SUPFAM" id="SSF81296">
    <property type="entry name" value="E set domains"/>
    <property type="match status" value="1"/>
</dbReference>
<evidence type="ECO:0000259" key="9">
    <source>
        <dbReference type="Pfam" id="PF00150"/>
    </source>
</evidence>
<name>A0AAE8VWE2_9ACTN</name>
<dbReference type="Pfam" id="PF03442">
    <property type="entry name" value="CBM_X2"/>
    <property type="match status" value="1"/>
</dbReference>
<evidence type="ECO:0000313" key="12">
    <source>
        <dbReference type="EMBL" id="TQE23928.1"/>
    </source>
</evidence>
<dbReference type="GO" id="GO:0009986">
    <property type="term" value="C:cell surface"/>
    <property type="evidence" value="ECO:0007669"/>
    <property type="project" value="TreeGrafter"/>
</dbReference>
<dbReference type="InterPro" id="IPR040946">
    <property type="entry name" value="CBM46"/>
</dbReference>
<evidence type="ECO:0000313" key="13">
    <source>
        <dbReference type="Proteomes" id="UP000318720"/>
    </source>
</evidence>
<feature type="domain" description="Glycoside hydrolase family 5" evidence="9">
    <location>
        <begin position="81"/>
        <end position="358"/>
    </location>
</feature>
<evidence type="ECO:0000256" key="5">
    <source>
        <dbReference type="ARBA" id="ARBA00023277"/>
    </source>
</evidence>
<dbReference type="InterPro" id="IPR001547">
    <property type="entry name" value="Glyco_hydro_5"/>
</dbReference>
<evidence type="ECO:0000256" key="8">
    <source>
        <dbReference type="RuleBase" id="RU361153"/>
    </source>
</evidence>
<feature type="domain" description="Carbohydrate binding X2" evidence="10">
    <location>
        <begin position="388"/>
        <end position="473"/>
    </location>
</feature>
<dbReference type="InterPro" id="IPR016282">
    <property type="entry name" value="Glyco_hydro_5_endoGlcnase_B"/>
</dbReference>
<dbReference type="PANTHER" id="PTHR31297:SF41">
    <property type="entry name" value="ENDOGLUCANASE, PUTATIVE (AFU_ORTHOLOGUE AFUA_5G01830)-RELATED"/>
    <property type="match status" value="1"/>
</dbReference>
<keyword evidence="6 8" id="KW-0326">Glycosidase</keyword>
<evidence type="ECO:0000256" key="6">
    <source>
        <dbReference type="ARBA" id="ARBA00023295"/>
    </source>
</evidence>
<dbReference type="InterPro" id="IPR014756">
    <property type="entry name" value="Ig_E-set"/>
</dbReference>
<gene>
    <name evidence="12" type="ORF">Sipo8835_34325</name>
</gene>
<evidence type="ECO:0000259" key="10">
    <source>
        <dbReference type="Pfam" id="PF03442"/>
    </source>
</evidence>
<dbReference type="InterPro" id="IPR017853">
    <property type="entry name" value="GH"/>
</dbReference>
<dbReference type="InterPro" id="IPR050386">
    <property type="entry name" value="Glycosyl_hydrolase_5"/>
</dbReference>
<sequence>MKKQQAPQHRRRRLRLAVGTPLALIAAGVIAYGTVFGTFGDDAEPKASAATAPVPGNAMAAVAAMQPGWNLGNSLDAIPDETDWGQPRTTKALLDSVRPRGFRSIRIPVTWSDHQGAAPKYTIDPAYMNRVKEVVDWAMADGFYVILDVHHDSWQWTSKMSTDHDKVLARFDATWTQIATAFRNEPAQLVFESVNEPQFDNADNARKAGLLNELNTSFHKIVRASGGNNKNRLLMLPTEVCTPDQRLMDDLAATMKSLRDERLIATVHYYGYYPFSVNVAGSTRFDAQAREDLTRTFKRMRDTFVARGIPVVVGEYGLLGYDHGPGAVERGEMLKYFEALGHAARTNKVTTVLWDNGSFYDRSKLRWKDAGLFRQIKSSWTTRSATASSDSVFVPKSGPVKDHTLTLNLNGATFTALKQGSTKLVSGRDYTLSGNRLTLKAAALTRLVGNRDHGVNATLQATFSRGVAWSIRVITYDTPALSGTTAATGSFRIPTQFRGDVLATMEATYADGGNAGPTNWTPYQQFNTAFAPDYAKKAIRLTPAFLDAVKDNARVKLTFHFWSGATTTYYVTKSGSTATGTTS</sequence>
<dbReference type="Proteomes" id="UP000318720">
    <property type="component" value="Unassembled WGS sequence"/>
</dbReference>
<evidence type="ECO:0000256" key="2">
    <source>
        <dbReference type="ARBA" id="ARBA00022729"/>
    </source>
</evidence>
<evidence type="ECO:0000256" key="1">
    <source>
        <dbReference type="ARBA" id="ARBA00005641"/>
    </source>
</evidence>
<dbReference type="Pfam" id="PF18448">
    <property type="entry name" value="CBM46"/>
    <property type="match status" value="1"/>
</dbReference>
<keyword evidence="2" id="KW-0732">Signal</keyword>
<comment type="similarity">
    <text evidence="1 8">Belongs to the glycosyl hydrolase 5 (cellulase A) family.</text>
</comment>
<evidence type="ECO:0000256" key="7">
    <source>
        <dbReference type="ARBA" id="ARBA00023326"/>
    </source>
</evidence>
<dbReference type="AlphaFoldDB" id="A0AAE8VWE2"/>